<evidence type="ECO:0000313" key="2">
    <source>
        <dbReference type="Proteomes" id="UP000641206"/>
    </source>
</evidence>
<name>A0ABQ2NZ16_9BACI</name>
<protein>
    <submittedName>
        <fullName evidence="1">Uncharacterized protein</fullName>
    </submittedName>
</protein>
<evidence type="ECO:0000313" key="1">
    <source>
        <dbReference type="EMBL" id="GGP14096.1"/>
    </source>
</evidence>
<gene>
    <name evidence="1" type="ORF">GCM10011346_36700</name>
</gene>
<accession>A0ABQ2NZ16</accession>
<reference evidence="2" key="1">
    <citation type="journal article" date="2019" name="Int. J. Syst. Evol. Microbiol.">
        <title>The Global Catalogue of Microorganisms (GCM) 10K type strain sequencing project: providing services to taxonomists for standard genome sequencing and annotation.</title>
        <authorList>
            <consortium name="The Broad Institute Genomics Platform"/>
            <consortium name="The Broad Institute Genome Sequencing Center for Infectious Disease"/>
            <person name="Wu L."/>
            <person name="Ma J."/>
        </authorList>
    </citation>
    <scope>NUCLEOTIDE SEQUENCE [LARGE SCALE GENOMIC DNA]</scope>
    <source>
        <strain evidence="2">CGMCC 1.7693</strain>
    </source>
</reference>
<keyword evidence="2" id="KW-1185">Reference proteome</keyword>
<comment type="caution">
    <text evidence="1">The sequence shown here is derived from an EMBL/GenBank/DDBJ whole genome shotgun (WGS) entry which is preliminary data.</text>
</comment>
<dbReference type="Proteomes" id="UP000641206">
    <property type="component" value="Unassembled WGS sequence"/>
</dbReference>
<sequence>MKSNTKKESVSFQKAYLGDYNVLIVTGNNGPVYRDMLLNCGIKADFIDPFEKSPVHFKTCPKTS</sequence>
<organism evidence="1 2">
    <name type="scientific">Oceanobacillus neutriphilus</name>
    <dbReference type="NCBI Taxonomy" id="531815"/>
    <lineage>
        <taxon>Bacteria</taxon>
        <taxon>Bacillati</taxon>
        <taxon>Bacillota</taxon>
        <taxon>Bacilli</taxon>
        <taxon>Bacillales</taxon>
        <taxon>Bacillaceae</taxon>
        <taxon>Oceanobacillus</taxon>
    </lineage>
</organism>
<proteinExistence type="predicted"/>
<dbReference type="EMBL" id="BMLW01000011">
    <property type="protein sequence ID" value="GGP14096.1"/>
    <property type="molecule type" value="Genomic_DNA"/>
</dbReference>